<keyword evidence="3" id="KW-1185">Reference proteome</keyword>
<proteinExistence type="predicted"/>
<organism evidence="2 3">
    <name type="scientific">Triparma strigata</name>
    <dbReference type="NCBI Taxonomy" id="1606541"/>
    <lineage>
        <taxon>Eukaryota</taxon>
        <taxon>Sar</taxon>
        <taxon>Stramenopiles</taxon>
        <taxon>Ochrophyta</taxon>
        <taxon>Bolidophyceae</taxon>
        <taxon>Parmales</taxon>
        <taxon>Triparmaceae</taxon>
        <taxon>Triparma</taxon>
    </lineage>
</organism>
<name>A0A9W7BFV6_9STRA</name>
<keyword evidence="1" id="KW-0812">Transmembrane</keyword>
<evidence type="ECO:0000313" key="2">
    <source>
        <dbReference type="EMBL" id="GMH89667.1"/>
    </source>
</evidence>
<keyword evidence="1" id="KW-1133">Transmembrane helix</keyword>
<sequence length="206" mass="23056">MQCFLIGESYDAHLIRSFQELVQNFCRLIIFTSSPKICPMSIGSWLRFGANWLVPVLLSALYIPAIFLTPSSFLTPDFAPISPGSPAPLDLWSSTPPTARALGPQLGGWVLCYAFFIASFLLFENTPRTHQLVSKTNCFIMLVLWPAIWYGGIMPNADFSMAEPEIFRQLSMGEVGLGLIYFYTGFLVPLDPDDDDTQPFHPVKLH</sequence>
<dbReference type="AlphaFoldDB" id="A0A9W7BFV6"/>
<feature type="transmembrane region" description="Helical" evidence="1">
    <location>
        <begin position="136"/>
        <end position="154"/>
    </location>
</feature>
<dbReference type="EMBL" id="BRXY01000360">
    <property type="protein sequence ID" value="GMH89667.1"/>
    <property type="molecule type" value="Genomic_DNA"/>
</dbReference>
<evidence type="ECO:0000313" key="3">
    <source>
        <dbReference type="Proteomes" id="UP001165085"/>
    </source>
</evidence>
<dbReference type="Proteomes" id="UP001165085">
    <property type="component" value="Unassembled WGS sequence"/>
</dbReference>
<comment type="caution">
    <text evidence="2">The sequence shown here is derived from an EMBL/GenBank/DDBJ whole genome shotgun (WGS) entry which is preliminary data.</text>
</comment>
<reference evidence="3" key="1">
    <citation type="journal article" date="2023" name="Commun. Biol.">
        <title>Genome analysis of Parmales, the sister group of diatoms, reveals the evolutionary specialization of diatoms from phago-mixotrophs to photoautotrophs.</title>
        <authorList>
            <person name="Ban H."/>
            <person name="Sato S."/>
            <person name="Yoshikawa S."/>
            <person name="Yamada K."/>
            <person name="Nakamura Y."/>
            <person name="Ichinomiya M."/>
            <person name="Sato N."/>
            <person name="Blanc-Mathieu R."/>
            <person name="Endo H."/>
            <person name="Kuwata A."/>
            <person name="Ogata H."/>
        </authorList>
    </citation>
    <scope>NUCLEOTIDE SEQUENCE [LARGE SCALE GENOMIC DNA]</scope>
    <source>
        <strain evidence="3">NIES 3701</strain>
    </source>
</reference>
<accession>A0A9W7BFV6</accession>
<keyword evidence="1" id="KW-0472">Membrane</keyword>
<feature type="transmembrane region" description="Helical" evidence="1">
    <location>
        <begin position="166"/>
        <end position="188"/>
    </location>
</feature>
<feature type="transmembrane region" description="Helical" evidence="1">
    <location>
        <begin position="50"/>
        <end position="68"/>
    </location>
</feature>
<evidence type="ECO:0000256" key="1">
    <source>
        <dbReference type="SAM" id="Phobius"/>
    </source>
</evidence>
<gene>
    <name evidence="2" type="ORF">TrST_g3532</name>
</gene>
<feature type="transmembrane region" description="Helical" evidence="1">
    <location>
        <begin position="106"/>
        <end position="124"/>
    </location>
</feature>
<protein>
    <submittedName>
        <fullName evidence="2">Uncharacterized protein</fullName>
    </submittedName>
</protein>